<dbReference type="GeneID" id="110254658"/>
<dbReference type="KEGG" id="epa:110254658"/>
<dbReference type="AlphaFoldDB" id="A0A913YWV0"/>
<dbReference type="OrthoDB" id="166212at2759"/>
<proteinExistence type="predicted"/>
<dbReference type="EnsemblMetazoa" id="XM_028663918.1">
    <property type="protein sequence ID" value="XP_028519719.1"/>
    <property type="gene ID" value="LOC110254658"/>
</dbReference>
<evidence type="ECO:0000313" key="2">
    <source>
        <dbReference type="Proteomes" id="UP000887567"/>
    </source>
</evidence>
<keyword evidence="2" id="KW-1185">Reference proteome</keyword>
<protein>
    <submittedName>
        <fullName evidence="1">Uncharacterized protein</fullName>
    </submittedName>
</protein>
<organism evidence="1 2">
    <name type="scientific">Exaiptasia diaphana</name>
    <name type="common">Tropical sea anemone</name>
    <name type="synonym">Aiptasia pulchella</name>
    <dbReference type="NCBI Taxonomy" id="2652724"/>
    <lineage>
        <taxon>Eukaryota</taxon>
        <taxon>Metazoa</taxon>
        <taxon>Cnidaria</taxon>
        <taxon>Anthozoa</taxon>
        <taxon>Hexacorallia</taxon>
        <taxon>Actiniaria</taxon>
        <taxon>Aiptasiidae</taxon>
        <taxon>Exaiptasia</taxon>
    </lineage>
</organism>
<evidence type="ECO:0000313" key="1">
    <source>
        <dbReference type="EnsemblMetazoa" id="XP_028519719.1"/>
    </source>
</evidence>
<reference evidence="1" key="1">
    <citation type="submission" date="2022-11" db="UniProtKB">
        <authorList>
            <consortium name="EnsemblMetazoa"/>
        </authorList>
    </citation>
    <scope>IDENTIFICATION</scope>
</reference>
<dbReference type="Proteomes" id="UP000887567">
    <property type="component" value="Unplaced"/>
</dbReference>
<dbReference type="RefSeq" id="XP_028519719.1">
    <property type="nucleotide sequence ID" value="XM_028663918.1"/>
</dbReference>
<name>A0A913YWV0_EXADI</name>
<accession>A0A913YWV0</accession>
<sequence length="163" mass="19346">MDLVTRSLPFKETQLILPPQESHKKYQMTKFDKMKKFFLIVYCLKEGECFGVGEDHRGTSIITVGQVEIVQVPRKTLLHRKHGLLLSFMRDRVEEAFPSPIDVFRSFQEEVKWKEYKRRTVLQSLQKHNRRLMMPSFNDVPLSIRNVNPDYKEHYGITSFPMI</sequence>